<feature type="region of interest" description="Disordered" evidence="1">
    <location>
        <begin position="56"/>
        <end position="79"/>
    </location>
</feature>
<evidence type="ECO:0000313" key="3">
    <source>
        <dbReference type="Proteomes" id="UP000015347"/>
    </source>
</evidence>
<comment type="caution">
    <text evidence="2">The sequence shown here is derived from an EMBL/GenBank/DDBJ whole genome shotgun (WGS) entry which is preliminary data.</text>
</comment>
<dbReference type="HOGENOM" id="CLU_196836_0_0_5"/>
<gene>
    <name evidence="2" type="ORF">Salmuc_02486</name>
</gene>
<name>S9QR60_9RHOB</name>
<organism evidence="2 3">
    <name type="scientific">Salipiger mucosus DSM 16094</name>
    <dbReference type="NCBI Taxonomy" id="1123237"/>
    <lineage>
        <taxon>Bacteria</taxon>
        <taxon>Pseudomonadati</taxon>
        <taxon>Pseudomonadota</taxon>
        <taxon>Alphaproteobacteria</taxon>
        <taxon>Rhodobacterales</taxon>
        <taxon>Roseobacteraceae</taxon>
        <taxon>Salipiger</taxon>
    </lineage>
</organism>
<protein>
    <submittedName>
        <fullName evidence="2">Uncharacterized protein</fullName>
    </submittedName>
</protein>
<dbReference type="EMBL" id="APVH01000027">
    <property type="protein sequence ID" value="EPX82117.1"/>
    <property type="molecule type" value="Genomic_DNA"/>
</dbReference>
<feature type="compositionally biased region" description="Acidic residues" evidence="1">
    <location>
        <begin position="56"/>
        <end position="70"/>
    </location>
</feature>
<dbReference type="AlphaFoldDB" id="S9QR60"/>
<evidence type="ECO:0000313" key="2">
    <source>
        <dbReference type="EMBL" id="EPX82117.1"/>
    </source>
</evidence>
<accession>S9QR60</accession>
<proteinExistence type="predicted"/>
<evidence type="ECO:0000256" key="1">
    <source>
        <dbReference type="SAM" id="MobiDB-lite"/>
    </source>
</evidence>
<dbReference type="eggNOG" id="ENOG503387U">
    <property type="taxonomic scope" value="Bacteria"/>
</dbReference>
<dbReference type="Proteomes" id="UP000015347">
    <property type="component" value="Unassembled WGS sequence"/>
</dbReference>
<keyword evidence="3" id="KW-1185">Reference proteome</keyword>
<sequence length="79" mass="9138">MPRADVKDPHADQVATYFVMVGEDGSVELSSPIIENQRYGDFRERIFVDRPDEDWEDRIEPEGEPLDDFDVPVSIKDKL</sequence>
<reference evidence="3" key="1">
    <citation type="journal article" date="2014" name="Stand. Genomic Sci.">
        <title>Genome sequence of the exopolysaccharide-producing Salipiger mucosus type strain (DSM 16094(T)), a moderately halophilic member of the Roseobacter clade.</title>
        <authorList>
            <person name="Riedel T."/>
            <person name="Spring S."/>
            <person name="Fiebig A."/>
            <person name="Petersen J."/>
            <person name="Kyrpides N.C."/>
            <person name="Goker M."/>
            <person name="Klenk H.P."/>
        </authorList>
    </citation>
    <scope>NUCLEOTIDE SEQUENCE [LARGE SCALE GENOMIC DNA]</scope>
    <source>
        <strain evidence="3">DSM 16094</strain>
    </source>
</reference>